<name>A0A6N8CNK6_9BACI</name>
<dbReference type="SUPFAM" id="SSF53901">
    <property type="entry name" value="Thiolase-like"/>
    <property type="match status" value="1"/>
</dbReference>
<dbReference type="NCBIfam" id="NF009069">
    <property type="entry name" value="PRK12404.1"/>
    <property type="match status" value="1"/>
</dbReference>
<dbReference type="Pfam" id="PF07451">
    <property type="entry name" value="SpoVAD"/>
    <property type="match status" value="1"/>
</dbReference>
<dbReference type="InterPro" id="IPR016039">
    <property type="entry name" value="Thiolase-like"/>
</dbReference>
<protein>
    <submittedName>
        <fullName evidence="1">Stage V sporulation protein AD</fullName>
    </submittedName>
</protein>
<keyword evidence="2" id="KW-1185">Reference proteome</keyword>
<gene>
    <name evidence="1" type="primary">spoVAD</name>
    <name evidence="1" type="ORF">GMB86_04255</name>
</gene>
<dbReference type="Gene3D" id="3.40.47.40">
    <property type="entry name" value="Stage V sporulation protein AD"/>
    <property type="match status" value="1"/>
</dbReference>
<dbReference type="PIRSF" id="PIRSF011570">
    <property type="entry name" value="SpoVAD"/>
    <property type="match status" value="1"/>
</dbReference>
<evidence type="ECO:0000313" key="1">
    <source>
        <dbReference type="EMBL" id="MTT31228.1"/>
    </source>
</evidence>
<dbReference type="Proteomes" id="UP000440978">
    <property type="component" value="Unassembled WGS sequence"/>
</dbReference>
<dbReference type="NCBIfam" id="NF006160">
    <property type="entry name" value="PRK08304.1"/>
    <property type="match status" value="1"/>
</dbReference>
<reference evidence="1 2" key="1">
    <citation type="submission" date="2019-11" db="EMBL/GenBank/DDBJ databases">
        <title>Terrilactibacillus tamarindus sp. nov. BCM23-1 isolated from bark of Tamarindus indica.</title>
        <authorList>
            <person name="Kingkaew E."/>
            <person name="Tanasupawat S."/>
        </authorList>
    </citation>
    <scope>NUCLEOTIDE SEQUENCE [LARGE SCALE GENOMIC DNA]</scope>
    <source>
        <strain evidence="1 2">BCM23-1</strain>
    </source>
</reference>
<proteinExistence type="predicted"/>
<organism evidence="1 2">
    <name type="scientific">Terrilactibacillus tamarindi</name>
    <dbReference type="NCBI Taxonomy" id="2599694"/>
    <lineage>
        <taxon>Bacteria</taxon>
        <taxon>Bacillati</taxon>
        <taxon>Bacillota</taxon>
        <taxon>Bacilli</taxon>
        <taxon>Bacillales</taxon>
        <taxon>Bacillaceae</taxon>
        <taxon>Terrilactibacillus</taxon>
    </lineage>
</organism>
<evidence type="ECO:0000313" key="2">
    <source>
        <dbReference type="Proteomes" id="UP000440978"/>
    </source>
</evidence>
<comment type="caution">
    <text evidence="1">The sequence shown here is derived from an EMBL/GenBank/DDBJ whole genome shotgun (WGS) entry which is preliminary data.</text>
</comment>
<dbReference type="InterPro" id="IPR010894">
    <property type="entry name" value="SpoVAD"/>
</dbReference>
<dbReference type="NCBIfam" id="TIGR02845">
    <property type="entry name" value="spore_V_AD"/>
    <property type="match status" value="1"/>
</dbReference>
<dbReference type="InterPro" id="IPR038369">
    <property type="entry name" value="SpoVAD_sf"/>
</dbReference>
<dbReference type="GO" id="GO:0016746">
    <property type="term" value="F:acyltransferase activity"/>
    <property type="evidence" value="ECO:0007669"/>
    <property type="project" value="InterPro"/>
</dbReference>
<accession>A0A6N8CNK6</accession>
<sequence length="339" mass="36317">MGKIGKQTWRFEKPIYINATGTTVGPLESQGPLKDSFDKWFDKLHCDEKNWEAAERKLLQEAITICLNKGNQTTKNIDIFLAGDLLNQTVTSNFVAREIQIPFLGLFGACSTSMESLALGAQLIDSGYAQTALCGVSSHNGAAERQFRYPTEYGGPTVKTKTFTVTGAGVALLSQKTSHVIVKEAIIGKVVDWGIGDPNNMGTAMAPAAADTIYTFFQDTGYNPQDFDMIVTGDLSSVGSPILKQLLSEKKLDISKNHHDCGLMIYRPNQPVSAGGSGCACSAVVTYGHLVKQLTKGTIKRVLVVATGALLNPTVIMQKETIPCIAHGVVLEAAGGQNS</sequence>
<dbReference type="OrthoDB" id="9770068at2"/>
<dbReference type="AlphaFoldDB" id="A0A6N8CNK6"/>
<dbReference type="EMBL" id="WNHB01000005">
    <property type="protein sequence ID" value="MTT31228.1"/>
    <property type="molecule type" value="Genomic_DNA"/>
</dbReference>
<dbReference type="RefSeq" id="WP_155217157.1">
    <property type="nucleotide sequence ID" value="NZ_WNHB01000005.1"/>
</dbReference>